<accession>X0WPH2</accession>
<dbReference type="EMBL" id="BARS01045455">
    <property type="protein sequence ID" value="GAG32889.1"/>
    <property type="molecule type" value="Genomic_DNA"/>
</dbReference>
<gene>
    <name evidence="1" type="ORF">S01H1_68535</name>
</gene>
<organism evidence="1">
    <name type="scientific">marine sediment metagenome</name>
    <dbReference type="NCBI Taxonomy" id="412755"/>
    <lineage>
        <taxon>unclassified sequences</taxon>
        <taxon>metagenomes</taxon>
        <taxon>ecological metagenomes</taxon>
    </lineage>
</organism>
<sequence length="174" mass="19848">MIFEEWDEFVESGNRVDWTDKVDVDGAITITPMNARLRNPIYLSYQRDGGDVLNAQYEESTDLAFGSHEEVLPIAFTEGKGSEVELFYPAPQQEIIGSTPAADFPEFIICKYYEDEGNLNYKPPGWQLMYKNGMKTVAQFYTKDTEGSVAVARTAYPYFSHFKFNNVNFEVDAD</sequence>
<comment type="caution">
    <text evidence="1">The sequence shown here is derived from an EMBL/GenBank/DDBJ whole genome shotgun (WGS) entry which is preliminary data.</text>
</comment>
<protein>
    <submittedName>
        <fullName evidence="1">Uncharacterized protein</fullName>
    </submittedName>
</protein>
<reference evidence="1" key="1">
    <citation type="journal article" date="2014" name="Front. Microbiol.">
        <title>High frequency of phylogenetically diverse reductive dehalogenase-homologous genes in deep subseafloor sedimentary metagenomes.</title>
        <authorList>
            <person name="Kawai M."/>
            <person name="Futagami T."/>
            <person name="Toyoda A."/>
            <person name="Takaki Y."/>
            <person name="Nishi S."/>
            <person name="Hori S."/>
            <person name="Arai W."/>
            <person name="Tsubouchi T."/>
            <person name="Morono Y."/>
            <person name="Uchiyama I."/>
            <person name="Ito T."/>
            <person name="Fujiyama A."/>
            <person name="Inagaki F."/>
            <person name="Takami H."/>
        </authorList>
    </citation>
    <scope>NUCLEOTIDE SEQUENCE</scope>
    <source>
        <strain evidence="1">Expedition CK06-06</strain>
    </source>
</reference>
<evidence type="ECO:0000313" key="1">
    <source>
        <dbReference type="EMBL" id="GAG32889.1"/>
    </source>
</evidence>
<proteinExistence type="predicted"/>
<feature type="non-terminal residue" evidence="1">
    <location>
        <position position="174"/>
    </location>
</feature>
<name>X0WPH2_9ZZZZ</name>
<dbReference type="AlphaFoldDB" id="X0WPH2"/>